<dbReference type="AlphaFoldDB" id="A0A0N4VJT8"/>
<dbReference type="STRING" id="51028.A0A0N4VJT8"/>
<dbReference type="EMBL" id="UXUI01010844">
    <property type="protein sequence ID" value="VDD95683.1"/>
    <property type="molecule type" value="Genomic_DNA"/>
</dbReference>
<dbReference type="PANTHER" id="PTHR12616">
    <property type="entry name" value="VACUOLAR PROTEIN SORTING VPS41"/>
    <property type="match status" value="1"/>
</dbReference>
<evidence type="ECO:0000259" key="2">
    <source>
        <dbReference type="Pfam" id="PF12816"/>
    </source>
</evidence>
<dbReference type="WBParaSite" id="EVEC_0001110901-mRNA-1">
    <property type="protein sequence ID" value="EVEC_0001110901-mRNA-1"/>
    <property type="gene ID" value="EVEC_0001110901"/>
</dbReference>
<evidence type="ECO:0000313" key="5">
    <source>
        <dbReference type="WBParaSite" id="EVEC_0001110901-mRNA-1"/>
    </source>
</evidence>
<feature type="domain" description="Vacuolar protein sorting-associated protein 8 central" evidence="2">
    <location>
        <begin position="544"/>
        <end position="623"/>
    </location>
</feature>
<dbReference type="InterPro" id="IPR036322">
    <property type="entry name" value="WD40_repeat_dom_sf"/>
</dbReference>
<dbReference type="GO" id="GO:0030897">
    <property type="term" value="C:HOPS complex"/>
    <property type="evidence" value="ECO:0007669"/>
    <property type="project" value="TreeGrafter"/>
</dbReference>
<comment type="similarity">
    <text evidence="1">Belongs to the VPS8 family.</text>
</comment>
<dbReference type="Pfam" id="PF12816">
    <property type="entry name" value="TPR_Vps8"/>
    <property type="match status" value="1"/>
</dbReference>
<gene>
    <name evidence="3" type="ORF">EVEC_LOCUS10434</name>
</gene>
<name>A0A0N4VJT8_ENTVE</name>
<dbReference type="OrthoDB" id="289913at2759"/>
<proteinExistence type="inferred from homology"/>
<dbReference type="GO" id="GO:0005770">
    <property type="term" value="C:late endosome"/>
    <property type="evidence" value="ECO:0007669"/>
    <property type="project" value="TreeGrafter"/>
</dbReference>
<dbReference type="GO" id="GO:0006623">
    <property type="term" value="P:protein targeting to vacuole"/>
    <property type="evidence" value="ECO:0007669"/>
    <property type="project" value="InterPro"/>
</dbReference>
<evidence type="ECO:0000313" key="3">
    <source>
        <dbReference type="EMBL" id="VDD95683.1"/>
    </source>
</evidence>
<dbReference type="InterPro" id="IPR045111">
    <property type="entry name" value="Vps41/Vps8"/>
</dbReference>
<dbReference type="Pfam" id="PF23410">
    <property type="entry name" value="Beta-prop_VPS8"/>
    <property type="match status" value="1"/>
</dbReference>
<dbReference type="InterPro" id="IPR015943">
    <property type="entry name" value="WD40/YVTN_repeat-like_dom_sf"/>
</dbReference>
<evidence type="ECO:0000256" key="1">
    <source>
        <dbReference type="ARBA" id="ARBA00009422"/>
    </source>
</evidence>
<organism evidence="5">
    <name type="scientific">Enterobius vermicularis</name>
    <name type="common">Human pinworm</name>
    <dbReference type="NCBI Taxonomy" id="51028"/>
    <lineage>
        <taxon>Eukaryota</taxon>
        <taxon>Metazoa</taxon>
        <taxon>Ecdysozoa</taxon>
        <taxon>Nematoda</taxon>
        <taxon>Chromadorea</taxon>
        <taxon>Rhabditida</taxon>
        <taxon>Spirurina</taxon>
        <taxon>Oxyuridomorpha</taxon>
        <taxon>Oxyuroidea</taxon>
        <taxon>Oxyuridae</taxon>
        <taxon>Enterobius</taxon>
    </lineage>
</organism>
<protein>
    <submittedName>
        <fullName evidence="5">Vps8 domain-containing protein</fullName>
    </submittedName>
</protein>
<dbReference type="SUPFAM" id="SSF50978">
    <property type="entry name" value="WD40 repeat-like"/>
    <property type="match status" value="1"/>
</dbReference>
<dbReference type="InterPro" id="IPR025941">
    <property type="entry name" value="Vps8_central_dom"/>
</dbReference>
<evidence type="ECO:0000313" key="4">
    <source>
        <dbReference type="Proteomes" id="UP000274131"/>
    </source>
</evidence>
<dbReference type="Proteomes" id="UP000274131">
    <property type="component" value="Unassembled WGS sequence"/>
</dbReference>
<reference evidence="3 4" key="2">
    <citation type="submission" date="2018-10" db="EMBL/GenBank/DDBJ databases">
        <authorList>
            <consortium name="Pathogen Informatics"/>
        </authorList>
    </citation>
    <scope>NUCLEOTIDE SEQUENCE [LARGE SCALE GENOMIC DNA]</scope>
</reference>
<keyword evidence="4" id="KW-1185">Reference proteome</keyword>
<dbReference type="PANTHER" id="PTHR12616:SF8">
    <property type="entry name" value="VACUOLAR PROTEIN SORTING-ASSOCIATED PROTEIN 8 HOMOLOG"/>
    <property type="match status" value="1"/>
</dbReference>
<sequence length="1138" mass="128246">MEPSGSSSQLSRISSASSVTSHDDIVEKWFEIDDSIPFDVPKQSLEEILCDTLVDFDDDVDLPFKDEDTFSATDLRSPSVSYKLDSPLHVKRLESVSYQLESLLDREGGIANCVAVSSSAVAVGTTRGRILVFNRNNQRLESSFFNEICPVSSMDFNRDGSKLAVAFAVGKIIVLSVTSGKILNENSEVVQLGRGILQITMIGRGHRMIVVDSGGSVYIYESPYRFRSSRVKCIFSGARGEVVFVKMIADEHVLALVSLTKFYLITFPESRLIHVSPCVGSASKPPVLDWQYLDFKSLKGNSLSPVVCVARGGHITFYRLAPNNVTLEKVTFLRNLVLNFDVINLKWVDPFHIVAISSDERLHVVDIALGETAEEDISFLELVYGTAEFKGLSVGGNVSAALQYIADSVCYQSVRRYCAYTALLGQCAVFTLEISDQLSQLDAFVERDDITAAVSYAVDLYTEKVQNKRPGLKHHISSRFPLLIQKLLTKTTSLEGGNIRKLIEHYKVHIPLIIWSCVKTSHFDLLYNTVYPLLEKDALSKAQFMEVLDEVINEGLLNDPSPTLVKDYFEYLISEGHLSQFETAIIHIPLEKQDLDFAIKECTKHKLFDALIHISYVALNEYTGQAYPTGSLPENVAENLSVNVYRCLVSRFGKDSSSETYPYIRLLLNLDGKQFLDVLFTSSDSRVFTSDLNRMHKLLDIIYEVLLPCGDHQLLAHFLVFITHLIQSNAVSVPLHMIKSLIHSVLSVEARTERHPEVESSIIELMANIFGLDENYILTLAKRSSHLQVCAYIYSSKRQFKELVECYLDDKFFARLSAVNSFMTAELVVDYFTDCLLDPEDESDGFPQLVYNCFLIRRSRGWRDLTGKEKVDDALLSHAVEYVLRGKTTLEEDKELSEFLRYWLPIGSLSDRTLNQVVKAKFPFSSAVLFEARKLYDDAFQTLYNELEKFSPFAEDLVKEVLRLSSSHRTEASKGEWLLKLLLLLLSLTQSQLRKDLGDERYHLNMVISGIIESGSSSIENLVNSLFAHPIFSNALYEEFRPFINAILDSCRYESNALEITVKCIDEETLDNCGHLMHLQCEPENQTERVCPCNTALFGTEHDVDTLREFSAVVPSKSRLPLFSKENLKLHLGPGLNS</sequence>
<reference evidence="5" key="1">
    <citation type="submission" date="2017-02" db="UniProtKB">
        <authorList>
            <consortium name="WormBaseParasite"/>
        </authorList>
    </citation>
    <scope>IDENTIFICATION</scope>
</reference>
<dbReference type="Gene3D" id="2.130.10.10">
    <property type="entry name" value="YVTN repeat-like/Quinoprotein amine dehydrogenase"/>
    <property type="match status" value="1"/>
</dbReference>
<dbReference type="GO" id="GO:0034058">
    <property type="term" value="P:endosomal vesicle fusion"/>
    <property type="evidence" value="ECO:0007669"/>
    <property type="project" value="TreeGrafter"/>
</dbReference>
<accession>A0A0N4VJT8</accession>